<dbReference type="Gene3D" id="1.20.1250.20">
    <property type="entry name" value="MFS general substrate transporter like domains"/>
    <property type="match status" value="1"/>
</dbReference>
<keyword evidence="1" id="KW-0472">Membrane</keyword>
<feature type="transmembrane region" description="Helical" evidence="1">
    <location>
        <begin position="288"/>
        <end position="316"/>
    </location>
</feature>
<keyword evidence="1" id="KW-1133">Transmembrane helix</keyword>
<keyword evidence="3" id="KW-1185">Reference proteome</keyword>
<evidence type="ECO:0000256" key="1">
    <source>
        <dbReference type="SAM" id="Phobius"/>
    </source>
</evidence>
<accession>A0A2G8LRN3</accession>
<sequence length="327" mass="36097">MEGNDTITQATSVRLKDTIQEMMNLTQASYERDTPIIGSLARYFSYRQLGIAGGSLVGGGFICSGLFSNHGLHFLGFFCYISNSVDKSEPIQEVEAFDKDSHNFTNLKYGLLPLMKYFRFFAIVLKEHLSLFLDLTFTLFFITANTRRFPSDNWTLFLIPYNQELGMTKSNAVFIAAVGGFGGIVGRFVAAASFKLTKIISPLTLFALCYCLNAIIFASFSLWNNPIFLTFCGFSSALLLSFLAGTTSGILLQLSSPETFRPAFGLLHFGCGIFSIFAGILSGKSYDVFGSFAVMFEVNALLNAVSCVLVVVIIVLRKLNYKNTIQN</sequence>
<dbReference type="OrthoDB" id="10608472at2759"/>
<name>A0A2G8LRN3_STIJA</name>
<feature type="transmembrane region" description="Helical" evidence="1">
    <location>
        <begin position="172"/>
        <end position="190"/>
    </location>
</feature>
<protein>
    <submittedName>
        <fullName evidence="2">Uncharacterized protein</fullName>
    </submittedName>
</protein>
<reference evidence="2 3" key="1">
    <citation type="journal article" date="2017" name="PLoS Biol.">
        <title>The sea cucumber genome provides insights into morphological evolution and visceral regeneration.</title>
        <authorList>
            <person name="Zhang X."/>
            <person name="Sun L."/>
            <person name="Yuan J."/>
            <person name="Sun Y."/>
            <person name="Gao Y."/>
            <person name="Zhang L."/>
            <person name="Li S."/>
            <person name="Dai H."/>
            <person name="Hamel J.F."/>
            <person name="Liu C."/>
            <person name="Yu Y."/>
            <person name="Liu S."/>
            <person name="Lin W."/>
            <person name="Guo K."/>
            <person name="Jin S."/>
            <person name="Xu P."/>
            <person name="Storey K.B."/>
            <person name="Huan P."/>
            <person name="Zhang T."/>
            <person name="Zhou Y."/>
            <person name="Zhang J."/>
            <person name="Lin C."/>
            <person name="Li X."/>
            <person name="Xing L."/>
            <person name="Huo D."/>
            <person name="Sun M."/>
            <person name="Wang L."/>
            <person name="Mercier A."/>
            <person name="Li F."/>
            <person name="Yang H."/>
            <person name="Xiang J."/>
        </authorList>
    </citation>
    <scope>NUCLEOTIDE SEQUENCE [LARGE SCALE GENOMIC DNA]</scope>
    <source>
        <strain evidence="2">Shaxun</strain>
        <tissue evidence="2">Muscle</tissue>
    </source>
</reference>
<evidence type="ECO:0000313" key="2">
    <source>
        <dbReference type="EMBL" id="PIK62884.1"/>
    </source>
</evidence>
<comment type="caution">
    <text evidence="2">The sequence shown here is derived from an EMBL/GenBank/DDBJ whole genome shotgun (WGS) entry which is preliminary data.</text>
</comment>
<keyword evidence="1" id="KW-0812">Transmembrane</keyword>
<gene>
    <name evidence="2" type="ORF">BSL78_00218</name>
</gene>
<organism evidence="2 3">
    <name type="scientific">Stichopus japonicus</name>
    <name type="common">Sea cucumber</name>
    <dbReference type="NCBI Taxonomy" id="307972"/>
    <lineage>
        <taxon>Eukaryota</taxon>
        <taxon>Metazoa</taxon>
        <taxon>Echinodermata</taxon>
        <taxon>Eleutherozoa</taxon>
        <taxon>Echinozoa</taxon>
        <taxon>Holothuroidea</taxon>
        <taxon>Aspidochirotacea</taxon>
        <taxon>Aspidochirotida</taxon>
        <taxon>Stichopodidae</taxon>
        <taxon>Apostichopus</taxon>
    </lineage>
</organism>
<feature type="transmembrane region" description="Helical" evidence="1">
    <location>
        <begin position="117"/>
        <end position="142"/>
    </location>
</feature>
<feature type="transmembrane region" description="Helical" evidence="1">
    <location>
        <begin position="264"/>
        <end position="282"/>
    </location>
</feature>
<dbReference type="GO" id="GO:0008028">
    <property type="term" value="F:monocarboxylic acid transmembrane transporter activity"/>
    <property type="evidence" value="ECO:0007669"/>
    <property type="project" value="TreeGrafter"/>
</dbReference>
<dbReference type="AlphaFoldDB" id="A0A2G8LRN3"/>
<dbReference type="EMBL" id="MRZV01000004">
    <property type="protein sequence ID" value="PIK62884.1"/>
    <property type="molecule type" value="Genomic_DNA"/>
</dbReference>
<dbReference type="InterPro" id="IPR036259">
    <property type="entry name" value="MFS_trans_sf"/>
</dbReference>
<dbReference type="PANTHER" id="PTHR11360:SF303">
    <property type="entry name" value="MAJOR FACILITATOR SUPERFAMILY (MFS) PROFILE DOMAIN-CONTAINING PROTEIN"/>
    <property type="match status" value="1"/>
</dbReference>
<proteinExistence type="predicted"/>
<feature type="transmembrane region" description="Helical" evidence="1">
    <location>
        <begin position="202"/>
        <end position="222"/>
    </location>
</feature>
<dbReference type="SUPFAM" id="SSF103473">
    <property type="entry name" value="MFS general substrate transporter"/>
    <property type="match status" value="1"/>
</dbReference>
<dbReference type="PANTHER" id="PTHR11360">
    <property type="entry name" value="MONOCARBOXYLATE TRANSPORTER"/>
    <property type="match status" value="1"/>
</dbReference>
<dbReference type="InterPro" id="IPR050327">
    <property type="entry name" value="Proton-linked_MCT"/>
</dbReference>
<feature type="transmembrane region" description="Helical" evidence="1">
    <location>
        <begin position="228"/>
        <end position="252"/>
    </location>
</feature>
<dbReference type="Proteomes" id="UP000230750">
    <property type="component" value="Unassembled WGS sequence"/>
</dbReference>
<evidence type="ECO:0000313" key="3">
    <source>
        <dbReference type="Proteomes" id="UP000230750"/>
    </source>
</evidence>